<evidence type="ECO:0000256" key="2">
    <source>
        <dbReference type="ARBA" id="ARBA00022490"/>
    </source>
</evidence>
<feature type="region of interest" description="Disordered" evidence="7">
    <location>
        <begin position="206"/>
        <end position="253"/>
    </location>
</feature>
<proteinExistence type="predicted"/>
<feature type="compositionally biased region" description="Polar residues" evidence="7">
    <location>
        <begin position="230"/>
        <end position="240"/>
    </location>
</feature>
<dbReference type="RefSeq" id="XP_030845135.1">
    <property type="nucleotide sequence ID" value="XM_030989275.1"/>
</dbReference>
<dbReference type="Proteomes" id="UP000007110">
    <property type="component" value="Unassembled WGS sequence"/>
</dbReference>
<protein>
    <recommendedName>
        <fullName evidence="6">Cyclic nucleotide-binding domain-containing protein 2</fullName>
    </recommendedName>
</protein>
<dbReference type="PANTHER" id="PTHR23011">
    <property type="entry name" value="CYCLIC NUCLEOTIDE-BINDING DOMAIN CONTAINING PROTEIN"/>
    <property type="match status" value="1"/>
</dbReference>
<dbReference type="KEGG" id="spu:100893466"/>
<dbReference type="EnsemblMetazoa" id="XM_030989275">
    <property type="protein sequence ID" value="XP_030845135"/>
    <property type="gene ID" value="LOC100893466"/>
</dbReference>
<name>A0A7M7P362_STRPU</name>
<reference evidence="9" key="2">
    <citation type="submission" date="2021-01" db="UniProtKB">
        <authorList>
            <consortium name="EnsemblMetazoa"/>
        </authorList>
    </citation>
    <scope>IDENTIFICATION</scope>
</reference>
<accession>A0A7M7P362</accession>
<evidence type="ECO:0000256" key="3">
    <source>
        <dbReference type="ARBA" id="ARBA00022741"/>
    </source>
</evidence>
<evidence type="ECO:0000313" key="9">
    <source>
        <dbReference type="EnsemblMetazoa" id="XP_030845135"/>
    </source>
</evidence>
<evidence type="ECO:0000313" key="10">
    <source>
        <dbReference type="Proteomes" id="UP000007110"/>
    </source>
</evidence>
<dbReference type="OMA" id="KEPWERT"/>
<keyword evidence="3" id="KW-0547">Nucleotide-binding</keyword>
<comment type="function">
    <text evidence="5">Essential for male fertility. Plays an important role in spermatogenesis and regulates sperm motility by controlling the development of the flagellar bending of sperm.</text>
</comment>
<keyword evidence="10" id="KW-1185">Reference proteome</keyword>
<dbReference type="FunFam" id="2.60.120.10:FF:000083">
    <property type="entry name" value="Cyclic nucleotide binding domain containing 2"/>
    <property type="match status" value="1"/>
</dbReference>
<dbReference type="InterPro" id="IPR018488">
    <property type="entry name" value="cNMP-bd_CS"/>
</dbReference>
<dbReference type="InterPro" id="IPR018490">
    <property type="entry name" value="cNMP-bd_dom_sf"/>
</dbReference>
<feature type="domain" description="Cyclic nucleotide-binding" evidence="8">
    <location>
        <begin position="581"/>
        <end position="688"/>
    </location>
</feature>
<dbReference type="CDD" id="cd00038">
    <property type="entry name" value="CAP_ED"/>
    <property type="match status" value="1"/>
</dbReference>
<comment type="subcellular location">
    <subcellularLocation>
        <location evidence="1">Cytoplasm</location>
        <location evidence="1">Cytosol</location>
    </subcellularLocation>
</comment>
<feature type="compositionally biased region" description="Acidic residues" evidence="7">
    <location>
        <begin position="961"/>
        <end position="973"/>
    </location>
</feature>
<evidence type="ECO:0000256" key="7">
    <source>
        <dbReference type="SAM" id="MobiDB-lite"/>
    </source>
</evidence>
<feature type="compositionally biased region" description="Basic and acidic residues" evidence="7">
    <location>
        <begin position="217"/>
        <end position="227"/>
    </location>
</feature>
<dbReference type="SMART" id="SM00100">
    <property type="entry name" value="cNMP"/>
    <property type="match status" value="1"/>
</dbReference>
<evidence type="ECO:0000259" key="8">
    <source>
        <dbReference type="PROSITE" id="PS50042"/>
    </source>
</evidence>
<sequence>MAFKAGNHLVSVAGEGKPVFVWKRKCNRPGATVSHQSQSSKSRQRTEKGRHLSKSGDRNKDDESSRLVSTLSDLQERQQKREMLYDSLDKKLAKGSAHSANAVDLADLECKPTLAKDDKIGRNLEGDCSSSGSEYEQIIPPSGDVAMPGSALITEVDHINDVFNYCAIVRSDVRPLSAGSHHNIEKHSKNIVRTNSAVNRGSYVKHGLDKANSSADSQRKSISERLSEPALNSNSPNTDAEGTDMLPGSNHKFVDHESHSVVDYGGSSSSEADDAPHRQQEVPLLMKHVEGSSGISTSVKGRPMQRPASARASLQHHYRHRKEKLLDEMRVHLHKRVRARKEKSIVGDDIFQRQMKSGFWTSEVLYHQWGNNILSMRNTWKENTSQEFVQSFPEEPQQPIRLRARRQAICVDRDKRSPLTMNTMTFMAPTKEEEPSGNVQSLDARRRSSNLPAYNKERSYSVDQGGLPIRFDLQEDAESRKRRLRALFKDTIIKVYRITTVMMHMIEASKAGTYSGLMASLHFSQADGSEDPNSFNKEHYSRKYAELHVPRWAKQIAAKEPWERTPEEIIRLYGVMRNMRSFEKFTRRMRMEICRAARYNECGKGRVIVRQGHVGFNFYFIFSGSVFVQLDILDESSGVMTTSNVNTLMRGSSFGELALLSNGQRTASVICRENTEIFEIEKETFLEVCPDIFDNELAEKIKVANELPFFKSWPEDQLRRLCFESPIQEIDFGKVVETNPGTSEYCYVVLEGKVSLLKECDLVQALTQHCKEMMTRDLAPDRKRDGPSESSLNEKIMQKLKALLLPEWTKNGKCHMSIGLMSVGHATDLLPIKFRDREQLAGVTLVSRGCRTMRVTKQRIEKMAPRGILDTFRQKHSTVLPTPSNEELFERFLVDVAWRHYRTYVTKGSTEKLSRGTGSTKSMWLANYLVTNALLRDKRGRLAVKERLKEIQERHHRKTEDEEDEEENKESEEDQARIVHLNKLRKGTISHTFSKIEEACNI</sequence>
<dbReference type="GO" id="GO:0000166">
    <property type="term" value="F:nucleotide binding"/>
    <property type="evidence" value="ECO:0007669"/>
    <property type="project" value="UniProtKB-KW"/>
</dbReference>
<dbReference type="PANTHER" id="PTHR23011:SF42">
    <property type="entry name" value="CYCLIC NUCLEOTIDE-BINDING DOMAIN-CONTAINING PROTEIN"/>
    <property type="match status" value="1"/>
</dbReference>
<dbReference type="InterPro" id="IPR000595">
    <property type="entry name" value="cNMP-bd_dom"/>
</dbReference>
<dbReference type="Gene3D" id="2.60.120.10">
    <property type="entry name" value="Jelly Rolls"/>
    <property type="match status" value="2"/>
</dbReference>
<dbReference type="PROSITE" id="PS00889">
    <property type="entry name" value="CNMP_BINDING_2"/>
    <property type="match status" value="1"/>
</dbReference>
<evidence type="ECO:0000256" key="5">
    <source>
        <dbReference type="ARBA" id="ARBA00059651"/>
    </source>
</evidence>
<dbReference type="InterPro" id="IPR014710">
    <property type="entry name" value="RmlC-like_jellyroll"/>
</dbReference>
<keyword evidence="4" id="KW-0114">cAMP</keyword>
<dbReference type="AlphaFoldDB" id="A0A7M7P362"/>
<dbReference type="PROSITE" id="PS50042">
    <property type="entry name" value="CNMP_BINDING_3"/>
    <property type="match status" value="1"/>
</dbReference>
<evidence type="ECO:0000256" key="1">
    <source>
        <dbReference type="ARBA" id="ARBA00004514"/>
    </source>
</evidence>
<feature type="region of interest" description="Disordered" evidence="7">
    <location>
        <begin position="28"/>
        <end position="72"/>
    </location>
</feature>
<evidence type="ECO:0000256" key="6">
    <source>
        <dbReference type="ARBA" id="ARBA00072573"/>
    </source>
</evidence>
<dbReference type="GeneID" id="100893466"/>
<dbReference type="OrthoDB" id="166212at2759"/>
<feature type="region of interest" description="Disordered" evidence="7">
    <location>
        <begin position="293"/>
        <end position="313"/>
    </location>
</feature>
<reference evidence="10" key="1">
    <citation type="submission" date="2015-02" db="EMBL/GenBank/DDBJ databases">
        <title>Genome sequencing for Strongylocentrotus purpuratus.</title>
        <authorList>
            <person name="Murali S."/>
            <person name="Liu Y."/>
            <person name="Vee V."/>
            <person name="English A."/>
            <person name="Wang M."/>
            <person name="Skinner E."/>
            <person name="Han Y."/>
            <person name="Muzny D.M."/>
            <person name="Worley K.C."/>
            <person name="Gibbs R.A."/>
        </authorList>
    </citation>
    <scope>NUCLEOTIDE SEQUENCE</scope>
</reference>
<keyword evidence="2" id="KW-0963">Cytoplasm</keyword>
<feature type="region of interest" description="Disordered" evidence="7">
    <location>
        <begin position="951"/>
        <end position="976"/>
    </location>
</feature>
<dbReference type="SUPFAM" id="SSF51206">
    <property type="entry name" value="cAMP-binding domain-like"/>
    <property type="match status" value="2"/>
</dbReference>
<dbReference type="Pfam" id="PF00027">
    <property type="entry name" value="cNMP_binding"/>
    <property type="match status" value="1"/>
</dbReference>
<organism evidence="9 10">
    <name type="scientific">Strongylocentrotus purpuratus</name>
    <name type="common">Purple sea urchin</name>
    <dbReference type="NCBI Taxonomy" id="7668"/>
    <lineage>
        <taxon>Eukaryota</taxon>
        <taxon>Metazoa</taxon>
        <taxon>Echinodermata</taxon>
        <taxon>Eleutherozoa</taxon>
        <taxon>Echinozoa</taxon>
        <taxon>Echinoidea</taxon>
        <taxon>Euechinoidea</taxon>
        <taxon>Echinacea</taxon>
        <taxon>Camarodonta</taxon>
        <taxon>Echinidea</taxon>
        <taxon>Strongylocentrotidae</taxon>
        <taxon>Strongylocentrotus</taxon>
    </lineage>
</organism>
<evidence type="ECO:0000256" key="4">
    <source>
        <dbReference type="ARBA" id="ARBA00023149"/>
    </source>
</evidence>
<feature type="compositionally biased region" description="Basic and acidic residues" evidence="7">
    <location>
        <begin position="44"/>
        <end position="65"/>
    </location>
</feature>
<dbReference type="GO" id="GO:0005829">
    <property type="term" value="C:cytosol"/>
    <property type="evidence" value="ECO:0007669"/>
    <property type="project" value="UniProtKB-SubCell"/>
</dbReference>
<dbReference type="InParanoid" id="A0A7M7P362"/>